<name>A0A164ZNJ6_DAUCS</name>
<evidence type="ECO:0000259" key="5">
    <source>
        <dbReference type="PROSITE" id="PS51775"/>
    </source>
</evidence>
<comment type="subcellular location">
    <subcellularLocation>
        <location evidence="1">Membrane</location>
    </subcellularLocation>
</comment>
<dbReference type="GO" id="GO:0080115">
    <property type="term" value="F:myosin XI tail binding"/>
    <property type="evidence" value="ECO:0007669"/>
    <property type="project" value="UniProtKB-ARBA"/>
</dbReference>
<keyword evidence="4" id="KW-0472">Membrane</keyword>
<evidence type="ECO:0000256" key="4">
    <source>
        <dbReference type="ARBA" id="ARBA00023136"/>
    </source>
</evidence>
<evidence type="ECO:0000256" key="3">
    <source>
        <dbReference type="ARBA" id="ARBA00022989"/>
    </source>
</evidence>
<gene>
    <name evidence="6" type="ORF">DCAR_019416</name>
</gene>
<feature type="domain" description="GTD-binding" evidence="5">
    <location>
        <begin position="4"/>
        <end position="102"/>
    </location>
</feature>
<protein>
    <recommendedName>
        <fullName evidence="5">GTD-binding domain-containing protein</fullName>
    </recommendedName>
</protein>
<organism evidence="6">
    <name type="scientific">Daucus carota subsp. sativus</name>
    <name type="common">Carrot</name>
    <dbReference type="NCBI Taxonomy" id="79200"/>
    <lineage>
        <taxon>Eukaryota</taxon>
        <taxon>Viridiplantae</taxon>
        <taxon>Streptophyta</taxon>
        <taxon>Embryophyta</taxon>
        <taxon>Tracheophyta</taxon>
        <taxon>Spermatophyta</taxon>
        <taxon>Magnoliopsida</taxon>
        <taxon>eudicotyledons</taxon>
        <taxon>Gunneridae</taxon>
        <taxon>Pentapetalae</taxon>
        <taxon>asterids</taxon>
        <taxon>campanulids</taxon>
        <taxon>Apiales</taxon>
        <taxon>Apiaceae</taxon>
        <taxon>Apioideae</taxon>
        <taxon>Scandiceae</taxon>
        <taxon>Daucinae</taxon>
        <taxon>Daucus</taxon>
        <taxon>Daucus sect. Daucus</taxon>
    </lineage>
</organism>
<dbReference type="Gramene" id="KZM96174">
    <property type="protein sequence ID" value="KZM96174"/>
    <property type="gene ID" value="DCAR_019416"/>
</dbReference>
<dbReference type="Pfam" id="PF04576">
    <property type="entry name" value="Zein-binding"/>
    <property type="match status" value="1"/>
</dbReference>
<evidence type="ECO:0000313" key="6">
    <source>
        <dbReference type="EMBL" id="KZM96174.1"/>
    </source>
</evidence>
<dbReference type="GO" id="GO:0016020">
    <property type="term" value="C:membrane"/>
    <property type="evidence" value="ECO:0007669"/>
    <property type="project" value="UniProtKB-SubCell"/>
</dbReference>
<dbReference type="PANTHER" id="PTHR31422">
    <property type="entry name" value="BNAANNG28530D PROTEIN"/>
    <property type="match status" value="1"/>
</dbReference>
<dbReference type="AlphaFoldDB" id="A0A164ZNJ6"/>
<evidence type="ECO:0000256" key="1">
    <source>
        <dbReference type="ARBA" id="ARBA00004370"/>
    </source>
</evidence>
<comment type="caution">
    <text evidence="6">The sequence shown here is derived from an EMBL/GenBank/DDBJ whole genome shotgun (WGS) entry which is preliminary data.</text>
</comment>
<dbReference type="PROSITE" id="PS51775">
    <property type="entry name" value="GTD_BINDING"/>
    <property type="match status" value="1"/>
</dbReference>
<evidence type="ECO:0000256" key="2">
    <source>
        <dbReference type="ARBA" id="ARBA00022692"/>
    </source>
</evidence>
<accession>A0A164ZNJ6</accession>
<dbReference type="PANTHER" id="PTHR31422:SF1">
    <property type="entry name" value="GTD-BINDING DOMAIN-CONTAINING PROTEIN"/>
    <property type="match status" value="1"/>
</dbReference>
<reference evidence="6" key="1">
    <citation type="journal article" date="2016" name="Nat. Genet.">
        <title>A high-quality carrot genome assembly provides new insights into carotenoid accumulation and asterid genome evolution.</title>
        <authorList>
            <person name="Iorizzo M."/>
            <person name="Ellison S."/>
            <person name="Senalik D."/>
            <person name="Zeng P."/>
            <person name="Satapoomin P."/>
            <person name="Huang J."/>
            <person name="Bowman M."/>
            <person name="Iovene M."/>
            <person name="Sanseverino W."/>
            <person name="Cavagnaro P."/>
            <person name="Yildiz M."/>
            <person name="Macko-Podgorni A."/>
            <person name="Moranska E."/>
            <person name="Grzebelus E."/>
            <person name="Grzebelus D."/>
            <person name="Ashrafi H."/>
            <person name="Zheng Z."/>
            <person name="Cheng S."/>
            <person name="Spooner D."/>
            <person name="Van Deynze A."/>
            <person name="Simon P."/>
        </authorList>
    </citation>
    <scope>NUCLEOTIDE SEQUENCE [LARGE SCALE GENOMIC DNA]</scope>
    <source>
        <tissue evidence="6">Leaf</tissue>
    </source>
</reference>
<dbReference type="EMBL" id="LNRQ01000005">
    <property type="protein sequence ID" value="KZM96174.1"/>
    <property type="molecule type" value="Genomic_DNA"/>
</dbReference>
<proteinExistence type="predicted"/>
<sequence length="464" mass="52271">MSELKVAALKEALAAQQVLLKKLYNDLDVEREASSTAASEALSMILRLQDEKAAVKMEAEQYKRLAEEKMSYAEETMEIFKDLVYQKEMEISALDFQVQAYRNKLLDIGFDDSGDGEIDFPENNLRRSEASSCSSVGDLASLVPTPRLPFIKTVHEIKGSESPEDDLILQGVEKQLDHNSELEKQNIFGSGNINSYWEQIRKLDDRVREITGEPNTRLQSPSPSPQLSRSESCATIKRTIAKECDHLKHPLGKEVCMNSHSSTIIYDVFEVPQPTENFCRGEDLLIKEGKAPLQDNGKGAKQHFISSKAYRQFLKGQDDCSDKGLISEHRELNLSPPPERESIDTPLKIVQSTGACRDKIQQANNLAVISEIQSQTLRHECTDVARVELHLLNEIQKQLNVIHSEIKSLKPRKSSSLENLRVHCLEELLLLQYATGYVQPVIVQCFGQKYDPCSPKSWVGPEES</sequence>
<dbReference type="InterPro" id="IPR007656">
    <property type="entry name" value="GTD-bd"/>
</dbReference>
<keyword evidence="3" id="KW-1133">Transmembrane helix</keyword>
<dbReference type="STRING" id="79200.A0A164ZNJ6"/>
<keyword evidence="2" id="KW-0812">Transmembrane</keyword>